<feature type="transmembrane region" description="Helical" evidence="6">
    <location>
        <begin position="137"/>
        <end position="159"/>
    </location>
</feature>
<evidence type="ECO:0000256" key="1">
    <source>
        <dbReference type="ARBA" id="ARBA00004651"/>
    </source>
</evidence>
<keyword evidence="8" id="KW-1185">Reference proteome</keyword>
<dbReference type="EMBL" id="JAIUJR010000006">
    <property type="protein sequence ID" value="MCA0132858.1"/>
    <property type="molecule type" value="Genomic_DNA"/>
</dbReference>
<reference evidence="8" key="1">
    <citation type="submission" date="2023-07" db="EMBL/GenBank/DDBJ databases">
        <authorList>
            <person name="Yue Y."/>
        </authorList>
    </citation>
    <scope>NUCLEOTIDE SEQUENCE [LARGE SCALE GENOMIC DNA]</scope>
    <source>
        <strain evidence="8">D23</strain>
    </source>
</reference>
<dbReference type="RefSeq" id="WP_224528796.1">
    <property type="nucleotide sequence ID" value="NZ_JAIUJR010000006.1"/>
</dbReference>
<evidence type="ECO:0000256" key="5">
    <source>
        <dbReference type="ARBA" id="ARBA00023136"/>
    </source>
</evidence>
<dbReference type="Proteomes" id="UP001198901">
    <property type="component" value="Unassembled WGS sequence"/>
</dbReference>
<evidence type="ECO:0000256" key="6">
    <source>
        <dbReference type="SAM" id="Phobius"/>
    </source>
</evidence>
<dbReference type="PANTHER" id="PTHR30250">
    <property type="entry name" value="PST FAMILY PREDICTED COLANIC ACID TRANSPORTER"/>
    <property type="match status" value="1"/>
</dbReference>
<feature type="transmembrane region" description="Helical" evidence="6">
    <location>
        <begin position="196"/>
        <end position="215"/>
    </location>
</feature>
<comment type="subcellular location">
    <subcellularLocation>
        <location evidence="1">Cell membrane</location>
        <topology evidence="1">Multi-pass membrane protein</topology>
    </subcellularLocation>
</comment>
<proteinExistence type="predicted"/>
<name>A0ABS7XS64_9FLAO</name>
<evidence type="ECO:0000256" key="4">
    <source>
        <dbReference type="ARBA" id="ARBA00022989"/>
    </source>
</evidence>
<feature type="transmembrane region" description="Helical" evidence="6">
    <location>
        <begin position="353"/>
        <end position="371"/>
    </location>
</feature>
<feature type="transmembrane region" description="Helical" evidence="6">
    <location>
        <begin position="409"/>
        <end position="432"/>
    </location>
</feature>
<evidence type="ECO:0000256" key="3">
    <source>
        <dbReference type="ARBA" id="ARBA00022692"/>
    </source>
</evidence>
<feature type="transmembrane region" description="Helical" evidence="6">
    <location>
        <begin position="236"/>
        <end position="254"/>
    </location>
</feature>
<feature type="transmembrane region" description="Helical" evidence="6">
    <location>
        <begin position="274"/>
        <end position="297"/>
    </location>
</feature>
<evidence type="ECO:0000313" key="8">
    <source>
        <dbReference type="Proteomes" id="UP001198901"/>
    </source>
</evidence>
<feature type="transmembrane region" description="Helical" evidence="6">
    <location>
        <begin position="99"/>
        <end position="125"/>
    </location>
</feature>
<accession>A0ABS7XS64</accession>
<comment type="caution">
    <text evidence="7">The sequence shown here is derived from an EMBL/GenBank/DDBJ whole genome shotgun (WGS) entry which is preliminary data.</text>
</comment>
<keyword evidence="2" id="KW-1003">Cell membrane</keyword>
<dbReference type="InterPro" id="IPR050833">
    <property type="entry name" value="Poly_Biosynth_Transport"/>
</dbReference>
<keyword evidence="5 6" id="KW-0472">Membrane</keyword>
<dbReference type="CDD" id="cd13125">
    <property type="entry name" value="MATE_like_10"/>
    <property type="match status" value="1"/>
</dbReference>
<dbReference type="PANTHER" id="PTHR30250:SF30">
    <property type="entry name" value="LIPID III FLIPPASE"/>
    <property type="match status" value="1"/>
</dbReference>
<dbReference type="InterPro" id="IPR044550">
    <property type="entry name" value="WzxE"/>
</dbReference>
<keyword evidence="4 6" id="KW-1133">Transmembrane helix</keyword>
<evidence type="ECO:0000256" key="2">
    <source>
        <dbReference type="ARBA" id="ARBA00022475"/>
    </source>
</evidence>
<evidence type="ECO:0000313" key="7">
    <source>
        <dbReference type="EMBL" id="MCA0132858.1"/>
    </source>
</evidence>
<keyword evidence="3 6" id="KW-0812">Transmembrane</keyword>
<feature type="transmembrane region" description="Helical" evidence="6">
    <location>
        <begin position="21"/>
        <end position="45"/>
    </location>
</feature>
<gene>
    <name evidence="7" type="ORF">LBU54_09720</name>
</gene>
<feature type="transmembrane region" description="Helical" evidence="6">
    <location>
        <begin position="171"/>
        <end position="190"/>
    </location>
</feature>
<sequence>MKDSKKANTVILKFPDFIRNNIVLKITSLNAVVISIRLIVSVIIQRLLAVTVGEAGIASIGQIRNILAMLSSTSTLGTFSGLVKYVSEFKNNRPELTKVFSTATVFLLLGAIISALVLFVGADYFTNYVFKSNEFTYVFKVLAIIVPFIALSRVISGVVNGLSDYKKYAKIELISYLIASVILVVGLYSYNLQGVIIAIVIAPIIQLITLVAIFGKTLTQYVKLKNFKLQLDYRKNLMAFTLMSFISAFLINYIELEIRTLVTDEININEAGYWTAITFISKNYMVFATGLFTLYVLPRFASIHGRLEFTREVLTIYKTILPIFFIGMLLVYLSRNYIIQLIYPNFTGMEPLFKWQLLGDFIRLCALVLAYQFLAKKLVSSFVITELISLVLFYVLTKLFLNNYGTEGVVIAHFVRYAVYLIVVIIFVHLYYRKQSKINA</sequence>
<protein>
    <submittedName>
        <fullName evidence="7">O-antigen translocase</fullName>
    </submittedName>
</protein>
<feature type="transmembrane region" description="Helical" evidence="6">
    <location>
        <begin position="65"/>
        <end position="87"/>
    </location>
</feature>
<feature type="transmembrane region" description="Helical" evidence="6">
    <location>
        <begin position="309"/>
        <end position="333"/>
    </location>
</feature>
<organism evidence="7 8">
    <name type="scientific">Winogradskyella alexanderae</name>
    <dbReference type="NCBI Taxonomy" id="2877123"/>
    <lineage>
        <taxon>Bacteria</taxon>
        <taxon>Pseudomonadati</taxon>
        <taxon>Bacteroidota</taxon>
        <taxon>Flavobacteriia</taxon>
        <taxon>Flavobacteriales</taxon>
        <taxon>Flavobacteriaceae</taxon>
        <taxon>Winogradskyella</taxon>
    </lineage>
</organism>
<feature type="transmembrane region" description="Helical" evidence="6">
    <location>
        <begin position="378"/>
        <end position="397"/>
    </location>
</feature>